<gene>
    <name evidence="4" type="ORF">AAWM_09381</name>
</gene>
<dbReference type="InterPro" id="IPR021765">
    <property type="entry name" value="UstYa-like"/>
</dbReference>
<dbReference type="CDD" id="cd00111">
    <property type="entry name" value="Trefoil"/>
    <property type="match status" value="1"/>
</dbReference>
<dbReference type="Pfam" id="PF11807">
    <property type="entry name" value="UstYa"/>
    <property type="match status" value="1"/>
</dbReference>
<keyword evidence="3" id="KW-0472">Membrane</keyword>
<accession>A0A401L4T5</accession>
<keyword evidence="5" id="KW-1185">Reference proteome</keyword>
<dbReference type="InterPro" id="IPR053008">
    <property type="entry name" value="Phomopsin_biosynth_assoc"/>
</dbReference>
<dbReference type="AlphaFoldDB" id="A0A401L4T5"/>
<comment type="caution">
    <text evidence="4">The sequence shown here is derived from an EMBL/GenBank/DDBJ whole genome shotgun (WGS) entry which is preliminary data.</text>
</comment>
<evidence type="ECO:0000256" key="2">
    <source>
        <dbReference type="SAM" id="MobiDB-lite"/>
    </source>
</evidence>
<comment type="similarity">
    <text evidence="1">Belongs to the ustYa family.</text>
</comment>
<feature type="region of interest" description="Disordered" evidence="2">
    <location>
        <begin position="674"/>
        <end position="727"/>
    </location>
</feature>
<evidence type="ECO:0000256" key="1">
    <source>
        <dbReference type="ARBA" id="ARBA00035112"/>
    </source>
</evidence>
<evidence type="ECO:0000256" key="3">
    <source>
        <dbReference type="SAM" id="Phobius"/>
    </source>
</evidence>
<proteinExistence type="inferred from homology"/>
<dbReference type="EMBL" id="BDHI01000028">
    <property type="protein sequence ID" value="GCB26496.1"/>
    <property type="molecule type" value="Genomic_DNA"/>
</dbReference>
<feature type="compositionally biased region" description="Basic and acidic residues" evidence="2">
    <location>
        <begin position="698"/>
        <end position="727"/>
    </location>
</feature>
<reference evidence="4 5" key="1">
    <citation type="submission" date="2016-09" db="EMBL/GenBank/DDBJ databases">
        <title>Aspergillus awamori IFM 58123T.</title>
        <authorList>
            <person name="Kusuya Y."/>
            <person name="Shimizu M."/>
            <person name="Takahashi H."/>
            <person name="Yaguchi T."/>
        </authorList>
    </citation>
    <scope>NUCLEOTIDE SEQUENCE [LARGE SCALE GENOMIC DNA]</scope>
    <source>
        <strain evidence="4 5">IFM 58123</strain>
    </source>
</reference>
<evidence type="ECO:0000313" key="5">
    <source>
        <dbReference type="Proteomes" id="UP000286921"/>
    </source>
</evidence>
<dbReference type="GO" id="GO:0043386">
    <property type="term" value="P:mycotoxin biosynthetic process"/>
    <property type="evidence" value="ECO:0007669"/>
    <property type="project" value="InterPro"/>
</dbReference>
<dbReference type="Proteomes" id="UP000286921">
    <property type="component" value="Unassembled WGS sequence"/>
</dbReference>
<feature type="region of interest" description="Disordered" evidence="2">
    <location>
        <begin position="254"/>
        <end position="274"/>
    </location>
</feature>
<organism evidence="4 5">
    <name type="scientific">Aspergillus awamori</name>
    <name type="common">Black koji mold</name>
    <dbReference type="NCBI Taxonomy" id="105351"/>
    <lineage>
        <taxon>Eukaryota</taxon>
        <taxon>Fungi</taxon>
        <taxon>Dikarya</taxon>
        <taxon>Ascomycota</taxon>
        <taxon>Pezizomycotina</taxon>
        <taxon>Eurotiomycetes</taxon>
        <taxon>Eurotiomycetidae</taxon>
        <taxon>Eurotiales</taxon>
        <taxon>Aspergillaceae</taxon>
        <taxon>Aspergillus</taxon>
    </lineage>
</organism>
<feature type="transmembrane region" description="Helical" evidence="3">
    <location>
        <begin position="478"/>
        <end position="501"/>
    </location>
</feature>
<evidence type="ECO:0000313" key="4">
    <source>
        <dbReference type="EMBL" id="GCB26496.1"/>
    </source>
</evidence>
<sequence length="727" mass="82286">MAELCSAFEDTLQDNIKLEKHRFELLAIYRHDGDLNPHKTNNFSGPPRPELEEAWDRLMKNADIKVSHAELGEFAGDDSVIKLSDGSGYYVTVSAFHGLHCVKRLHMYIYAEHYYAGLSEFELFMLRRHTGMLRQHENVLYWLRQHIQCHADPTFIPIHWTTNDANPVASDDGNHQCADWSQVEEWMAERSFDPFEPGLLVHPIFGDKSDLFAKARKRHYQCSLSQAITYLLAVWGFISVCYNTYRLISTSLSPHTPSPDAAKTQEVDSNPHDHHPEALPHGLNVCDCGTTIQEALSLNCIYDSLSAAWLPPYCRDDELTAQFERAGPGPNGTWSFFYDENGTIPISKAEIATLGETGGSFWASEEWHAAHCLFYWQKYYRMKDTGVILEARFDSLHHVKHCTQLIMDPGPGYFVLIEVPVVMNSSANAPVNVPMHDHDVSSQSKSERGEYIALNEDESTEDLESPVPRRRGILSVSFFTNPLVYAPLAIVFAGAIVFFWMTRTGNQYKYTDCGVTPDEARARGCVFEPMQRAWIPPECYFPEPGEDYDTFQDRQWYMDPKMTIDADVEKLEAGEVSVAYTRYWHDEHCTYLLRKLALAVSMGKKMINSKALDIEHSNHCALAIAERLASSYNVSFVETDRSFTESHLGSVPNRTDGISDSSVNRLAATGNTLGESAFGSGMDRNSGTIPEYLSTGSEDLRPLSKEEAERLYEERMEEEYAKREGGA</sequence>
<name>A0A401L4T5_ASPAW</name>
<dbReference type="PANTHER" id="PTHR35896">
    <property type="entry name" value="IG-LIKE DOMAIN-CONTAINING PROTEIN"/>
    <property type="match status" value="1"/>
</dbReference>
<dbReference type="InterPro" id="IPR000519">
    <property type="entry name" value="P_trefoil_dom"/>
</dbReference>
<dbReference type="PANTHER" id="PTHR35896:SF3">
    <property type="entry name" value="MAJOR FACILITATOR SUPERFAMILY TRANSPORTER"/>
    <property type="match status" value="1"/>
</dbReference>
<feature type="compositionally biased region" description="Basic and acidic residues" evidence="2">
    <location>
        <begin position="263"/>
        <end position="274"/>
    </location>
</feature>
<protein>
    <submittedName>
        <fullName evidence="4">Uncharacterized protein</fullName>
    </submittedName>
</protein>
<keyword evidence="3" id="KW-1133">Transmembrane helix</keyword>
<keyword evidence="3" id="KW-0812">Transmembrane</keyword>